<dbReference type="SMART" id="SM00530">
    <property type="entry name" value="HTH_XRE"/>
    <property type="match status" value="1"/>
</dbReference>
<evidence type="ECO:0000313" key="2">
    <source>
        <dbReference type="EMBL" id="QEC62535.1"/>
    </source>
</evidence>
<dbReference type="CDD" id="cd00093">
    <property type="entry name" value="HTH_XRE"/>
    <property type="match status" value="1"/>
</dbReference>
<dbReference type="Pfam" id="PF01381">
    <property type="entry name" value="HTH_3"/>
    <property type="match status" value="1"/>
</dbReference>
<name>A0A5B8UUT3_9SPHI</name>
<dbReference type="EMBL" id="CP042436">
    <property type="protein sequence ID" value="QEC62535.1"/>
    <property type="molecule type" value="Genomic_DNA"/>
</dbReference>
<keyword evidence="3" id="KW-1185">Reference proteome</keyword>
<gene>
    <name evidence="2" type="ORF">FRZ54_08010</name>
</gene>
<accession>A0A5B8UUT3</accession>
<dbReference type="KEGG" id="mgin:FRZ54_08010"/>
<dbReference type="GO" id="GO:0003677">
    <property type="term" value="F:DNA binding"/>
    <property type="evidence" value="ECO:0007669"/>
    <property type="project" value="InterPro"/>
</dbReference>
<dbReference type="InterPro" id="IPR001387">
    <property type="entry name" value="Cro/C1-type_HTH"/>
</dbReference>
<dbReference type="SUPFAM" id="SSF47413">
    <property type="entry name" value="lambda repressor-like DNA-binding domains"/>
    <property type="match status" value="1"/>
</dbReference>
<dbReference type="OrthoDB" id="674942at2"/>
<organism evidence="2 3">
    <name type="scientific">Mucilaginibacter ginsenosidivorans</name>
    <dbReference type="NCBI Taxonomy" id="398053"/>
    <lineage>
        <taxon>Bacteria</taxon>
        <taxon>Pseudomonadati</taxon>
        <taxon>Bacteroidota</taxon>
        <taxon>Sphingobacteriia</taxon>
        <taxon>Sphingobacteriales</taxon>
        <taxon>Sphingobacteriaceae</taxon>
        <taxon>Mucilaginibacter</taxon>
    </lineage>
</organism>
<evidence type="ECO:0000313" key="3">
    <source>
        <dbReference type="Proteomes" id="UP000321479"/>
    </source>
</evidence>
<proteinExistence type="predicted"/>
<reference evidence="2 3" key="1">
    <citation type="journal article" date="2017" name="Curr. Microbiol.">
        <title>Mucilaginibacter ginsenosidivorans sp. nov., Isolated from Soil of Ginseng Field.</title>
        <authorList>
            <person name="Kim M.M."/>
            <person name="Siddiqi M.Z."/>
            <person name="Im W.T."/>
        </authorList>
    </citation>
    <scope>NUCLEOTIDE SEQUENCE [LARGE SCALE GENOMIC DNA]</scope>
    <source>
        <strain evidence="2 3">Gsoil 3017</strain>
    </source>
</reference>
<dbReference type="RefSeq" id="WP_147031112.1">
    <property type="nucleotide sequence ID" value="NZ_CP042436.1"/>
</dbReference>
<dbReference type="Gene3D" id="1.10.260.40">
    <property type="entry name" value="lambda repressor-like DNA-binding domains"/>
    <property type="match status" value="1"/>
</dbReference>
<dbReference type="InterPro" id="IPR010982">
    <property type="entry name" value="Lambda_DNA-bd_dom_sf"/>
</dbReference>
<sequence>MAKKSIPADKEDEELLRRFAARVKALRKAQGFPDYEDFANARGLNRSQYGRYERGVSDIRLTTLLKVIRGLGVTPAEFFSEGFDAPG</sequence>
<evidence type="ECO:0000259" key="1">
    <source>
        <dbReference type="PROSITE" id="PS50943"/>
    </source>
</evidence>
<dbReference type="PROSITE" id="PS50943">
    <property type="entry name" value="HTH_CROC1"/>
    <property type="match status" value="1"/>
</dbReference>
<dbReference type="Proteomes" id="UP000321479">
    <property type="component" value="Chromosome"/>
</dbReference>
<feature type="domain" description="HTH cro/C1-type" evidence="1">
    <location>
        <begin position="36"/>
        <end position="78"/>
    </location>
</feature>
<dbReference type="AlphaFoldDB" id="A0A5B8UUT3"/>
<protein>
    <submittedName>
        <fullName evidence="2">Helix-turn-helix transcriptional regulator</fullName>
    </submittedName>
</protein>